<feature type="domain" description="Glycosyl transferase family 1" evidence="1">
    <location>
        <begin position="217"/>
        <end position="382"/>
    </location>
</feature>
<dbReference type="Proteomes" id="UP000249633">
    <property type="component" value="Unassembled WGS sequence"/>
</dbReference>
<name>A0A2W5DX03_9BURK</name>
<dbReference type="SUPFAM" id="SSF53756">
    <property type="entry name" value="UDP-Glycosyltransferase/glycogen phosphorylase"/>
    <property type="match status" value="1"/>
</dbReference>
<organism evidence="3 4">
    <name type="scientific">Roseateles depolymerans</name>
    <dbReference type="NCBI Taxonomy" id="76731"/>
    <lineage>
        <taxon>Bacteria</taxon>
        <taxon>Pseudomonadati</taxon>
        <taxon>Pseudomonadota</taxon>
        <taxon>Betaproteobacteria</taxon>
        <taxon>Burkholderiales</taxon>
        <taxon>Sphaerotilaceae</taxon>
        <taxon>Roseateles</taxon>
    </lineage>
</organism>
<evidence type="ECO:0000259" key="2">
    <source>
        <dbReference type="Pfam" id="PF13579"/>
    </source>
</evidence>
<dbReference type="AlphaFoldDB" id="A0A2W5DX03"/>
<dbReference type="Pfam" id="PF00534">
    <property type="entry name" value="Glycos_transf_1"/>
    <property type="match status" value="1"/>
</dbReference>
<dbReference type="Pfam" id="PF13579">
    <property type="entry name" value="Glyco_trans_4_4"/>
    <property type="match status" value="1"/>
</dbReference>
<comment type="caution">
    <text evidence="3">The sequence shown here is derived from an EMBL/GenBank/DDBJ whole genome shotgun (WGS) entry which is preliminary data.</text>
</comment>
<gene>
    <name evidence="3" type="ORF">DI603_05125</name>
</gene>
<dbReference type="EMBL" id="QFOD01000004">
    <property type="protein sequence ID" value="PZP34344.1"/>
    <property type="molecule type" value="Genomic_DNA"/>
</dbReference>
<dbReference type="CDD" id="cd03794">
    <property type="entry name" value="GT4_WbuB-like"/>
    <property type="match status" value="1"/>
</dbReference>
<keyword evidence="3" id="KW-0808">Transferase</keyword>
<evidence type="ECO:0000313" key="4">
    <source>
        <dbReference type="Proteomes" id="UP000249633"/>
    </source>
</evidence>
<dbReference type="GO" id="GO:0016758">
    <property type="term" value="F:hexosyltransferase activity"/>
    <property type="evidence" value="ECO:0007669"/>
    <property type="project" value="TreeGrafter"/>
</dbReference>
<reference evidence="3 4" key="1">
    <citation type="submission" date="2017-08" db="EMBL/GenBank/DDBJ databases">
        <title>Infants hospitalized years apart are colonized by the same room-sourced microbial strains.</title>
        <authorList>
            <person name="Brooks B."/>
            <person name="Olm M.R."/>
            <person name="Firek B.A."/>
            <person name="Baker R."/>
            <person name="Thomas B.C."/>
            <person name="Morowitz M.J."/>
            <person name="Banfield J.F."/>
        </authorList>
    </citation>
    <scope>NUCLEOTIDE SEQUENCE [LARGE SCALE GENOMIC DNA]</scope>
    <source>
        <strain evidence="3">S2_012_000_R2_81</strain>
    </source>
</reference>
<dbReference type="InterPro" id="IPR001296">
    <property type="entry name" value="Glyco_trans_1"/>
</dbReference>
<dbReference type="Gene3D" id="3.40.50.2000">
    <property type="entry name" value="Glycogen Phosphorylase B"/>
    <property type="match status" value="2"/>
</dbReference>
<dbReference type="InterPro" id="IPR028098">
    <property type="entry name" value="Glyco_trans_4-like_N"/>
</dbReference>
<dbReference type="NCBIfam" id="NF007640">
    <property type="entry name" value="PRK10307.1"/>
    <property type="match status" value="1"/>
</dbReference>
<proteinExistence type="predicted"/>
<protein>
    <submittedName>
        <fullName evidence="3">Colanic acid biosynthesis glycosyltransferase WcaI</fullName>
    </submittedName>
</protein>
<evidence type="ECO:0000313" key="3">
    <source>
        <dbReference type="EMBL" id="PZP34344.1"/>
    </source>
</evidence>
<sequence length="408" mass="44518">MRLLIYSANFAPEPTGIGKYSGEMAAWLAAQGHEVRVICAPPYYPAWKLDPAYGWPPYRRERWQGVEVFRAPLWVPQTPGGLKRLLHLVSFALSSLPVLLAQWRWRPQVVMVVAPALVCAPGGALLARMAGAAAWLHIQDFEVDVAFQMGLLKGARLRAWVSGMERWLYRRFDVVSSISRKMIERLREKQVPATAVRSLPNWVDVAHIQPLKTPSAYRAELGLPADAFVLLSSGTLGSKQGLNLIPEVARLLAAHRDIVFVVCGDGVMKPELERAAQKLPQLKLLPLQPFERLGELLGLADVHLLTQSVDAEDLVLPSKLTGMLASGRPVIATARADTEIASVVATCGRVVPPGDARALAAAILDLRADAELRGDLGAAARRFAEERLAMPAVLRQLEQDLASLTGSA</sequence>
<dbReference type="InterPro" id="IPR050194">
    <property type="entry name" value="Glycosyltransferase_grp1"/>
</dbReference>
<dbReference type="PANTHER" id="PTHR45947">
    <property type="entry name" value="SULFOQUINOVOSYL TRANSFERASE SQD2"/>
    <property type="match status" value="1"/>
</dbReference>
<evidence type="ECO:0000259" key="1">
    <source>
        <dbReference type="Pfam" id="PF00534"/>
    </source>
</evidence>
<feature type="domain" description="Glycosyltransferase subfamily 4-like N-terminal" evidence="2">
    <location>
        <begin position="15"/>
        <end position="202"/>
    </location>
</feature>
<dbReference type="PANTHER" id="PTHR45947:SF3">
    <property type="entry name" value="SULFOQUINOVOSYL TRANSFERASE SQD2"/>
    <property type="match status" value="1"/>
</dbReference>
<accession>A0A2W5DX03</accession>